<dbReference type="EMBL" id="JAERRG010000009">
    <property type="protein sequence ID" value="MBL1115170.1"/>
    <property type="molecule type" value="Genomic_DNA"/>
</dbReference>
<comment type="caution">
    <text evidence="2">The sequence shown here is derived from an EMBL/GenBank/DDBJ whole genome shotgun (WGS) entry which is preliminary data.</text>
</comment>
<dbReference type="RefSeq" id="WP_201852983.1">
    <property type="nucleotide sequence ID" value="NZ_JAERRG010000009.1"/>
</dbReference>
<organism evidence="2 3">
    <name type="scientific">Streptomyces endocoffeicus</name>
    <dbReference type="NCBI Taxonomy" id="2898945"/>
    <lineage>
        <taxon>Bacteria</taxon>
        <taxon>Bacillati</taxon>
        <taxon>Actinomycetota</taxon>
        <taxon>Actinomycetes</taxon>
        <taxon>Kitasatosporales</taxon>
        <taxon>Streptomycetaceae</taxon>
        <taxon>Streptomyces</taxon>
    </lineage>
</organism>
<dbReference type="Proteomes" id="UP000621510">
    <property type="component" value="Unassembled WGS sequence"/>
</dbReference>
<proteinExistence type="predicted"/>
<keyword evidence="3" id="KW-1185">Reference proteome</keyword>
<protein>
    <submittedName>
        <fullName evidence="2">Uncharacterized protein</fullName>
    </submittedName>
</protein>
<feature type="region of interest" description="Disordered" evidence="1">
    <location>
        <begin position="1"/>
        <end position="80"/>
    </location>
</feature>
<evidence type="ECO:0000256" key="1">
    <source>
        <dbReference type="SAM" id="MobiDB-lite"/>
    </source>
</evidence>
<evidence type="ECO:0000313" key="3">
    <source>
        <dbReference type="Proteomes" id="UP000621510"/>
    </source>
</evidence>
<gene>
    <name evidence="2" type="ORF">JK364_22635</name>
</gene>
<evidence type="ECO:0000313" key="2">
    <source>
        <dbReference type="EMBL" id="MBL1115170.1"/>
    </source>
</evidence>
<feature type="compositionally biased region" description="Basic and acidic residues" evidence="1">
    <location>
        <begin position="22"/>
        <end position="46"/>
    </location>
</feature>
<accession>A0ABS1PSR8</accession>
<reference evidence="2 3" key="1">
    <citation type="submission" date="2021-01" db="EMBL/GenBank/DDBJ databases">
        <title>WGS of actinomycetes isolated from Thailand.</title>
        <authorList>
            <person name="Thawai C."/>
        </authorList>
    </citation>
    <scope>NUCLEOTIDE SEQUENCE [LARGE SCALE GENOMIC DNA]</scope>
    <source>
        <strain evidence="2 3">CA3R110</strain>
    </source>
</reference>
<sequence>MRLGHLQPLYDRPGPWAGVHVDTTHPDESAAEEQERAAREASRRLEGQGADQTTCRAMYARPAAPPPGAGRGRPAPAPAD</sequence>
<name>A0ABS1PSR8_9ACTN</name>